<dbReference type="GO" id="GO:0000994">
    <property type="term" value="F:RNA polymerase III core binding"/>
    <property type="evidence" value="ECO:0007669"/>
    <property type="project" value="TreeGrafter"/>
</dbReference>
<gene>
    <name evidence="2" type="ORF">M427DRAFT_157896</name>
</gene>
<evidence type="ECO:0000256" key="1">
    <source>
        <dbReference type="SAM" id="MobiDB-lite"/>
    </source>
</evidence>
<dbReference type="GO" id="GO:0005634">
    <property type="term" value="C:nucleus"/>
    <property type="evidence" value="ECO:0007669"/>
    <property type="project" value="TreeGrafter"/>
</dbReference>
<proteinExistence type="predicted"/>
<dbReference type="Proteomes" id="UP000070544">
    <property type="component" value="Unassembled WGS sequence"/>
</dbReference>
<name>A0A139A4U8_GONPJ</name>
<reference evidence="2 3" key="1">
    <citation type="journal article" date="2015" name="Genome Biol. Evol.">
        <title>Phylogenomic analyses indicate that early fungi evolved digesting cell walls of algal ancestors of land plants.</title>
        <authorList>
            <person name="Chang Y."/>
            <person name="Wang S."/>
            <person name="Sekimoto S."/>
            <person name="Aerts A.L."/>
            <person name="Choi C."/>
            <person name="Clum A."/>
            <person name="LaButti K.M."/>
            <person name="Lindquist E.A."/>
            <person name="Yee Ngan C."/>
            <person name="Ohm R.A."/>
            <person name="Salamov A.A."/>
            <person name="Grigoriev I.V."/>
            <person name="Spatafora J.W."/>
            <person name="Berbee M.L."/>
        </authorList>
    </citation>
    <scope>NUCLEOTIDE SEQUENCE [LARGE SCALE GENOMIC DNA]</scope>
    <source>
        <strain evidence="2 3">JEL478</strain>
    </source>
</reference>
<sequence>MKYLDVDVLDYLNANISSLDAGDHKIYGRVEAYLCRTTPEDRRLRKEIECRYPLPCDGPTTLTTHIGDAKAADETHLNGAAATASMETPPTPVSPFKSPSHSPTRLPPSFPQSSNPLTITQHPPASTTPTSPSFLLPASLSGFPIPMASSLGVASYPSSWGSPHSGFSSFERFAPTFGQGTAGVFEDKGVPLDGVDRDKNARKTYFLLVATLNSAWPEYDFSSVPPSTFLHLPTPLLPHIRSTLSSSFPRTPRGGALLDALLAAVDEAIETDSAEGWRYEPEGEEGDPYGEVGGYLWAFHYLFLNRRIRKVVYVTLRAASPLETPQTPPDAPYYPADASTPRHPIYVASSDDEEEGEQFEIEVDSEDDDDTYARGRVEEEDGKRGGGGPMRGRVRGDRGSPKKRRLSGV</sequence>
<dbReference type="AlphaFoldDB" id="A0A139A4U8"/>
<keyword evidence="3" id="KW-1185">Reference proteome</keyword>
<dbReference type="InterPro" id="IPR015257">
    <property type="entry name" value="Maf1"/>
</dbReference>
<feature type="region of interest" description="Disordered" evidence="1">
    <location>
        <begin position="322"/>
        <end position="409"/>
    </location>
</feature>
<dbReference type="OrthoDB" id="277029at2759"/>
<feature type="compositionally biased region" description="Acidic residues" evidence="1">
    <location>
        <begin position="350"/>
        <end position="370"/>
    </location>
</feature>
<evidence type="ECO:0000313" key="3">
    <source>
        <dbReference type="Proteomes" id="UP000070544"/>
    </source>
</evidence>
<dbReference type="EMBL" id="KQ965796">
    <property type="protein sequence ID" value="KXS11826.1"/>
    <property type="molecule type" value="Genomic_DNA"/>
</dbReference>
<protein>
    <recommendedName>
        <fullName evidence="4">Repressor of RNA polymerase III transcription MAF1</fullName>
    </recommendedName>
</protein>
<dbReference type="PANTHER" id="PTHR22504:SF0">
    <property type="entry name" value="REPRESSOR OF RNA POLYMERASE III TRANSCRIPTION MAF1 HOMOLOG"/>
    <property type="match status" value="1"/>
</dbReference>
<accession>A0A139A4U8</accession>
<evidence type="ECO:0008006" key="4">
    <source>
        <dbReference type="Google" id="ProtNLM"/>
    </source>
</evidence>
<evidence type="ECO:0000313" key="2">
    <source>
        <dbReference type="EMBL" id="KXS11826.1"/>
    </source>
</evidence>
<dbReference type="GO" id="GO:0016480">
    <property type="term" value="P:negative regulation of transcription by RNA polymerase III"/>
    <property type="evidence" value="ECO:0007669"/>
    <property type="project" value="InterPro"/>
</dbReference>
<dbReference type="InterPro" id="IPR038564">
    <property type="entry name" value="Maf1_sf"/>
</dbReference>
<dbReference type="Gene3D" id="3.40.1000.50">
    <property type="entry name" value="Repressor of RNA polymerase III transcription Maf1"/>
    <property type="match status" value="1"/>
</dbReference>
<organism evidence="2 3">
    <name type="scientific">Gonapodya prolifera (strain JEL478)</name>
    <name type="common">Monoblepharis prolifera</name>
    <dbReference type="NCBI Taxonomy" id="1344416"/>
    <lineage>
        <taxon>Eukaryota</taxon>
        <taxon>Fungi</taxon>
        <taxon>Fungi incertae sedis</taxon>
        <taxon>Chytridiomycota</taxon>
        <taxon>Chytridiomycota incertae sedis</taxon>
        <taxon>Monoblepharidomycetes</taxon>
        <taxon>Monoblepharidales</taxon>
        <taxon>Gonapodyaceae</taxon>
        <taxon>Gonapodya</taxon>
    </lineage>
</organism>
<feature type="region of interest" description="Disordered" evidence="1">
    <location>
        <begin position="81"/>
        <end position="131"/>
    </location>
</feature>
<dbReference type="STRING" id="1344416.A0A139A4U8"/>
<feature type="compositionally biased region" description="Basic and acidic residues" evidence="1">
    <location>
        <begin position="371"/>
        <end position="384"/>
    </location>
</feature>
<dbReference type="OMA" id="DEREGMM"/>
<feature type="compositionally biased region" description="Polar residues" evidence="1">
    <location>
        <begin position="111"/>
        <end position="121"/>
    </location>
</feature>
<dbReference type="PANTHER" id="PTHR22504">
    <property type="entry name" value="REPRESSOR OF RNA POLYMERASE III TRANSCRIPTION MAF1"/>
    <property type="match status" value="1"/>
</dbReference>
<dbReference type="Pfam" id="PF09174">
    <property type="entry name" value="Maf1"/>
    <property type="match status" value="1"/>
</dbReference>